<dbReference type="InterPro" id="IPR012908">
    <property type="entry name" value="PGAP1-ab_dom-like"/>
</dbReference>
<dbReference type="SUPFAM" id="SSF53474">
    <property type="entry name" value="alpha/beta-Hydrolases"/>
    <property type="match status" value="1"/>
</dbReference>
<feature type="transmembrane region" description="Helical" evidence="10">
    <location>
        <begin position="924"/>
        <end position="947"/>
    </location>
</feature>
<evidence type="ECO:0000256" key="11">
    <source>
        <dbReference type="SAM" id="MobiDB-lite"/>
    </source>
</evidence>
<keyword evidence="8 10" id="KW-1133">Transmembrane helix</keyword>
<comment type="similarity">
    <text evidence="2 10">Belongs to the GPI inositol-deacylase family.</text>
</comment>
<feature type="domain" description="GPI inositol-deacylase PGAP1-like alpha/beta" evidence="12">
    <location>
        <begin position="83"/>
        <end position="303"/>
    </location>
</feature>
<keyword evidence="6 10" id="KW-0256">Endoplasmic reticulum</keyword>
<evidence type="ECO:0000256" key="10">
    <source>
        <dbReference type="RuleBase" id="RU365011"/>
    </source>
</evidence>
<feature type="transmembrane region" description="Helical" evidence="10">
    <location>
        <begin position="702"/>
        <end position="726"/>
    </location>
</feature>
<gene>
    <name evidence="14" type="ORF">CHILSU_LOCUS945</name>
</gene>
<dbReference type="Pfam" id="PF24660">
    <property type="entry name" value="PGAP1_3rd"/>
    <property type="match status" value="1"/>
</dbReference>
<evidence type="ECO:0000313" key="15">
    <source>
        <dbReference type="Proteomes" id="UP001153292"/>
    </source>
</evidence>
<feature type="compositionally biased region" description="Basic and acidic residues" evidence="11">
    <location>
        <begin position="845"/>
        <end position="863"/>
    </location>
</feature>
<dbReference type="EC" id="3.1.-.-" evidence="10"/>
<feature type="transmembrane region" description="Helical" evidence="10">
    <location>
        <begin position="619"/>
        <end position="638"/>
    </location>
</feature>
<name>A0ABN8AWX5_CHISP</name>
<feature type="domain" description="GPI inositol-deacylase transmembrane" evidence="13">
    <location>
        <begin position="901"/>
        <end position="1024"/>
    </location>
</feature>
<evidence type="ECO:0000256" key="3">
    <source>
        <dbReference type="ARBA" id="ARBA00022448"/>
    </source>
</evidence>
<evidence type="ECO:0000256" key="5">
    <source>
        <dbReference type="ARBA" id="ARBA00022801"/>
    </source>
</evidence>
<dbReference type="Pfam" id="PF07819">
    <property type="entry name" value="PGAP1"/>
    <property type="match status" value="1"/>
</dbReference>
<dbReference type="InterPro" id="IPR029058">
    <property type="entry name" value="AB_hydrolase_fold"/>
</dbReference>
<feature type="transmembrane region" description="Helical" evidence="10">
    <location>
        <begin position="987"/>
        <end position="1006"/>
    </location>
</feature>
<feature type="compositionally biased region" description="Basic and acidic residues" evidence="11">
    <location>
        <begin position="887"/>
        <end position="904"/>
    </location>
</feature>
<keyword evidence="9 10" id="KW-0472">Membrane</keyword>
<evidence type="ECO:0000259" key="12">
    <source>
        <dbReference type="Pfam" id="PF07819"/>
    </source>
</evidence>
<evidence type="ECO:0000256" key="1">
    <source>
        <dbReference type="ARBA" id="ARBA00004477"/>
    </source>
</evidence>
<reference evidence="14" key="1">
    <citation type="submission" date="2021-12" db="EMBL/GenBank/DDBJ databases">
        <authorList>
            <person name="King R."/>
        </authorList>
    </citation>
    <scope>NUCLEOTIDE SEQUENCE</scope>
</reference>
<dbReference type="Proteomes" id="UP001153292">
    <property type="component" value="Chromosome 10"/>
</dbReference>
<comment type="function">
    <text evidence="10">Involved in inositol deacylation of GPI-anchored proteins which plays important roles in the quality control and ER-associated degradation of GPI-anchored proteins.</text>
</comment>
<keyword evidence="3 10" id="KW-0813">Transport</keyword>
<evidence type="ECO:0000259" key="13">
    <source>
        <dbReference type="Pfam" id="PF25140"/>
    </source>
</evidence>
<accession>A0ABN8AWX5</accession>
<dbReference type="PANTHER" id="PTHR15495">
    <property type="entry name" value="NEGATIVE REGULATOR OF VESICLE FORMATION-RELATED"/>
    <property type="match status" value="1"/>
</dbReference>
<evidence type="ECO:0000256" key="2">
    <source>
        <dbReference type="ARBA" id="ARBA00006931"/>
    </source>
</evidence>
<evidence type="ECO:0000313" key="14">
    <source>
        <dbReference type="EMBL" id="CAH0397852.1"/>
    </source>
</evidence>
<feature type="transmembrane region" description="Helical" evidence="10">
    <location>
        <begin position="7"/>
        <end position="32"/>
    </location>
</feature>
<keyword evidence="5 10" id="KW-0378">Hydrolase</keyword>
<evidence type="ECO:0000256" key="7">
    <source>
        <dbReference type="ARBA" id="ARBA00022927"/>
    </source>
</evidence>
<feature type="region of interest" description="Disordered" evidence="11">
    <location>
        <begin position="1034"/>
        <end position="1105"/>
    </location>
</feature>
<feature type="transmembrane region" description="Helical" evidence="10">
    <location>
        <begin position="659"/>
        <end position="682"/>
    </location>
</feature>
<feature type="transmembrane region" description="Helical" evidence="10">
    <location>
        <begin position="758"/>
        <end position="786"/>
    </location>
</feature>
<dbReference type="InterPro" id="IPR056824">
    <property type="entry name" value="PGAP1_TMD"/>
</dbReference>
<dbReference type="Pfam" id="PF25140">
    <property type="entry name" value="PGAP1_TMD"/>
    <property type="match status" value="1"/>
</dbReference>
<dbReference type="InterPro" id="IPR039529">
    <property type="entry name" value="PGAP1/BST1"/>
</dbReference>
<sequence>MNFLKGIGFSVFQGLSLLFLLGYLLGVLNLHFSDKNDYCDMTYMFEYPQFVRITVPENVAYPQYGLYAYSEGRYTERARKMWFDGVPVLFLPGNSGSHMQARSLASVALRKALGNNYEYHFDFYTISYNEELSGIYGGVLQSQTKFAAACISKILSLYKSNKYTKSVPTSVILIGHSMGGLITKRLMAYPSTLDKTTIAITLAAPLQAPALNTDLAMNDYYKLMEFEWDIYINSNESIQDKKMMISFGNGPRDLLMPSALTLSNASYVNALSTAVPGVWVSPDHVSIVWCKQLVMAINRFLFAIIDQRTDQISENRQIWMSKARQFFEANRSMILNPDIPRGNTTMLADAFWYEDSRRIYQISRPEIDRMTYLMIRLVSFPQNRFVAIEAVNVDDKDWIFGCNAMYTYGTYRYCKHATALSELTRWTSAATAFGKRKLATIHLHSLKDLHHDWTHVVVKVSPTRKPIILNVDVNDHASRQILVDLPSDYSFENTVVIHETEPNSLYYELLLPGFTAVHQSYLLYVEPTASCKASQYHVSAEFHVPWAKNYEYSHFYTHTKRSPMKLRLYVSNPNVTSGGEHQPVKVTLLLDPQCTFSISISQSWYLRLAQFARNYTTVLVPYVAAIVLLAVRCSFLHFREHGSCLSMHSALKSEGVKPYYALVFARLGAMVFMSIPMLAFLFENASWKNLELQYFLRSLLVLPVYMTALGILNVGAAALLAVMVFSSQLAHRLLFRIMWRGGPALAERVASGLQKVPMVVSATLVCAVPLSCGAASLAAGAAFYAFMISKMYEEYLEDYVYKLMAKVASRVCRMFKSTKQDIKNESQTGVESNQIVVSNHATTSENKDNVKDNTVEQHDDKNNKHLNIVNADIKTVVEDSKELVVIKPQEKANENKEEKCDEKSRRGKQSGDSNMDEDLNNLNFHVMMFIMWICVTLVNVPALLTWARNFKFSMVLKPDTSYHTGFIMSACSACIWQMEGPRRNLRYYEPVAALLFTMAVFILALGPLSLTIVNYGITFMFAVITIQQLCDREEEDPVSSEGTASTDDDGQGINEGATENVENENNKKKGGIDKEESKNSNNKENTKDNGNPSNEAETNKTDEDCDVCSESRIYGAFKRLRDKFSFSEDS</sequence>
<evidence type="ECO:0000256" key="4">
    <source>
        <dbReference type="ARBA" id="ARBA00022692"/>
    </source>
</evidence>
<keyword evidence="15" id="KW-1185">Reference proteome</keyword>
<feature type="region of interest" description="Disordered" evidence="11">
    <location>
        <begin position="839"/>
        <end position="863"/>
    </location>
</feature>
<dbReference type="EMBL" id="OU963903">
    <property type="protein sequence ID" value="CAH0397852.1"/>
    <property type="molecule type" value="Genomic_DNA"/>
</dbReference>
<comment type="subcellular location">
    <subcellularLocation>
        <location evidence="1">Endoplasmic reticulum membrane</location>
        <topology evidence="1">Multi-pass membrane protein</topology>
    </subcellularLocation>
</comment>
<feature type="region of interest" description="Disordered" evidence="11">
    <location>
        <begin position="887"/>
        <end position="914"/>
    </location>
</feature>
<evidence type="ECO:0000256" key="8">
    <source>
        <dbReference type="ARBA" id="ARBA00022989"/>
    </source>
</evidence>
<dbReference type="Gene3D" id="3.40.50.1820">
    <property type="entry name" value="alpha/beta hydrolase"/>
    <property type="match status" value="1"/>
</dbReference>
<organism evidence="14 15">
    <name type="scientific">Chilo suppressalis</name>
    <name type="common">Asiatic rice borer moth</name>
    <dbReference type="NCBI Taxonomy" id="168631"/>
    <lineage>
        <taxon>Eukaryota</taxon>
        <taxon>Metazoa</taxon>
        <taxon>Ecdysozoa</taxon>
        <taxon>Arthropoda</taxon>
        <taxon>Hexapoda</taxon>
        <taxon>Insecta</taxon>
        <taxon>Pterygota</taxon>
        <taxon>Neoptera</taxon>
        <taxon>Endopterygota</taxon>
        <taxon>Lepidoptera</taxon>
        <taxon>Glossata</taxon>
        <taxon>Ditrysia</taxon>
        <taxon>Pyraloidea</taxon>
        <taxon>Crambidae</taxon>
        <taxon>Crambinae</taxon>
        <taxon>Chilo</taxon>
    </lineage>
</organism>
<evidence type="ECO:0000256" key="6">
    <source>
        <dbReference type="ARBA" id="ARBA00022824"/>
    </source>
</evidence>
<keyword evidence="4 10" id="KW-0812">Transmembrane</keyword>
<feature type="compositionally biased region" description="Basic and acidic residues" evidence="11">
    <location>
        <begin position="1064"/>
        <end position="1078"/>
    </location>
</feature>
<protein>
    <recommendedName>
        <fullName evidence="10">GPI inositol-deacylase</fullName>
        <ecNumber evidence="10">3.1.-.-</ecNumber>
    </recommendedName>
</protein>
<proteinExistence type="inferred from homology"/>
<dbReference type="PANTHER" id="PTHR15495:SF7">
    <property type="entry name" value="GPI INOSITOL-DEACYLASE"/>
    <property type="match status" value="1"/>
</dbReference>
<keyword evidence="7 10" id="KW-0653">Protein transport</keyword>
<evidence type="ECO:0000256" key="9">
    <source>
        <dbReference type="ARBA" id="ARBA00023136"/>
    </source>
</evidence>